<dbReference type="EMBL" id="LR536450">
    <property type="protein sequence ID" value="VFU08406.1"/>
    <property type="molecule type" value="Genomic_DNA"/>
</dbReference>
<reference evidence="2 3" key="1">
    <citation type="submission" date="2019-03" db="EMBL/GenBank/DDBJ databases">
        <authorList>
            <person name="Kox A.R. M."/>
        </authorList>
    </citation>
    <scope>NUCLEOTIDE SEQUENCE [LARGE SCALE GENOMIC DNA]</scope>
    <source>
        <strain evidence="2">MTUNDRAET4 annotated genome</strain>
    </source>
</reference>
<evidence type="ECO:0000313" key="3">
    <source>
        <dbReference type="Proteomes" id="UP000294360"/>
    </source>
</evidence>
<dbReference type="GO" id="GO:0006260">
    <property type="term" value="P:DNA replication"/>
    <property type="evidence" value="ECO:0007669"/>
    <property type="project" value="InterPro"/>
</dbReference>
<protein>
    <submittedName>
        <fullName evidence="2">Putative DNA primase</fullName>
    </submittedName>
</protein>
<evidence type="ECO:0000313" key="2">
    <source>
        <dbReference type="EMBL" id="VFU08406.1"/>
    </source>
</evidence>
<dbReference type="InterPro" id="IPR036977">
    <property type="entry name" value="DNA_primase_Znf_CHC2"/>
</dbReference>
<organism evidence="2 3">
    <name type="scientific">Methylocella tundrae</name>
    <dbReference type="NCBI Taxonomy" id="227605"/>
    <lineage>
        <taxon>Bacteria</taxon>
        <taxon>Pseudomonadati</taxon>
        <taxon>Pseudomonadota</taxon>
        <taxon>Alphaproteobacteria</taxon>
        <taxon>Hyphomicrobiales</taxon>
        <taxon>Beijerinckiaceae</taxon>
        <taxon>Methylocella</taxon>
    </lineage>
</organism>
<name>A0A4V6IMN8_METTU</name>
<dbReference type="InterPro" id="IPR055570">
    <property type="entry name" value="DUF7146"/>
</dbReference>
<evidence type="ECO:0000259" key="1">
    <source>
        <dbReference type="Pfam" id="PF23639"/>
    </source>
</evidence>
<dbReference type="Pfam" id="PF23639">
    <property type="entry name" value="DUF7146"/>
    <property type="match status" value="1"/>
</dbReference>
<feature type="domain" description="DUF7146" evidence="1">
    <location>
        <begin position="138"/>
        <end position="254"/>
    </location>
</feature>
<dbReference type="KEGG" id="mtun:MTUNDRAET4_1513"/>
<dbReference type="GO" id="GO:0008270">
    <property type="term" value="F:zinc ion binding"/>
    <property type="evidence" value="ECO:0007669"/>
    <property type="project" value="InterPro"/>
</dbReference>
<accession>A0A4V6IMN8</accession>
<proteinExistence type="predicted"/>
<dbReference type="GO" id="GO:0003677">
    <property type="term" value="F:DNA binding"/>
    <property type="evidence" value="ECO:0007669"/>
    <property type="project" value="InterPro"/>
</dbReference>
<dbReference type="SUPFAM" id="SSF57783">
    <property type="entry name" value="Zinc beta-ribbon"/>
    <property type="match status" value="1"/>
</dbReference>
<dbReference type="Proteomes" id="UP000294360">
    <property type="component" value="Chromosome"/>
</dbReference>
<dbReference type="AlphaFoldDB" id="A0A4V6IMN8"/>
<gene>
    <name evidence="2" type="ORF">MTUNDRAET4_1513</name>
</gene>
<sequence>MPAQSLSFEQWIAQGRGRTVHSELERRGLLTRSMLGDAGVPCPGCGGRDRFAVNFKKDVWNCRASGIGGDAIALAQHIDGSTFLVAVETVLGEPPPGRGSTESDEERRVREDRLARARADFERREQDDAKTAQRFRERERWAAWKLWTSAAPIAGTMAEAYLGLRGVEAPPGARLRFHANAPLWDRPKDQGGKIIHFGPALIAAIEGASGRFSGVQRTWIDLAQPKGKALIVHPETGEILPAKKARGSIKGGAILLVKGRDGSDFPGDCKPARRLFLGEGIETVLSVYCAMREANDPLLEGAEFRAAVDLGNLCGPAAGRIPHPTLKKADRNGVERRLFVPNNEPKDDPAFPLIPIARSVDDLWLLGDGDSEPFFTRMALERAGKRFSRAYPWLVIRLFMATAGRDFNDMRLASLRTAAEACA</sequence>
<dbReference type="Gene3D" id="3.90.580.10">
    <property type="entry name" value="Zinc finger, CHC2-type domain"/>
    <property type="match status" value="1"/>
</dbReference>